<dbReference type="AlphaFoldDB" id="A0A919YX37"/>
<evidence type="ECO:0000313" key="1">
    <source>
        <dbReference type="EMBL" id="GIP18378.1"/>
    </source>
</evidence>
<proteinExistence type="predicted"/>
<dbReference type="Proteomes" id="UP000683139">
    <property type="component" value="Unassembled WGS sequence"/>
</dbReference>
<evidence type="ECO:0008006" key="3">
    <source>
        <dbReference type="Google" id="ProtNLM"/>
    </source>
</evidence>
<protein>
    <recommendedName>
        <fullName evidence="3">Ketopantoate hydroxymethyltransferase</fullName>
    </recommendedName>
</protein>
<dbReference type="EMBL" id="BOSE01000008">
    <property type="protein sequence ID" value="GIP18378.1"/>
    <property type="molecule type" value="Genomic_DNA"/>
</dbReference>
<reference evidence="1" key="1">
    <citation type="submission" date="2021-03" db="EMBL/GenBank/DDBJ databases">
        <title>Antimicrobial resistance genes in bacteria isolated from Japanese honey, and their potential for conferring macrolide and lincosamide resistance in the American foulbrood pathogen Paenibacillus larvae.</title>
        <authorList>
            <person name="Okamoto M."/>
            <person name="Kumagai M."/>
            <person name="Kanamori H."/>
            <person name="Takamatsu D."/>
        </authorList>
    </citation>
    <scope>NUCLEOTIDE SEQUENCE</scope>
    <source>
        <strain evidence="1">J40TS1</strain>
    </source>
</reference>
<dbReference type="RefSeq" id="WP_213518716.1">
    <property type="nucleotide sequence ID" value="NZ_BOSE01000008.1"/>
</dbReference>
<gene>
    <name evidence="1" type="ORF">J40TS1_40200</name>
</gene>
<evidence type="ECO:0000313" key="2">
    <source>
        <dbReference type="Proteomes" id="UP000683139"/>
    </source>
</evidence>
<organism evidence="1 2">
    <name type="scientific">Paenibacillus montaniterrae</name>
    <dbReference type="NCBI Taxonomy" id="429341"/>
    <lineage>
        <taxon>Bacteria</taxon>
        <taxon>Bacillati</taxon>
        <taxon>Bacillota</taxon>
        <taxon>Bacilli</taxon>
        <taxon>Bacillales</taxon>
        <taxon>Paenibacillaceae</taxon>
        <taxon>Paenibacillus</taxon>
    </lineage>
</organism>
<accession>A0A919YX37</accession>
<sequence>MIVSALLNELAEYVDGRIAKVVINGSYEISSFKVKEVTDNVLALNYIVPVADVSLITSIELKDARNNVLTSNQVNIPIVADHLMLQTIVVKEAE</sequence>
<name>A0A919YX37_9BACL</name>
<comment type="caution">
    <text evidence="1">The sequence shown here is derived from an EMBL/GenBank/DDBJ whole genome shotgun (WGS) entry which is preliminary data.</text>
</comment>
<keyword evidence="2" id="KW-1185">Reference proteome</keyword>